<dbReference type="RefSeq" id="WP_011390920.1">
    <property type="nucleotide sequence ID" value="NC_007643.1"/>
</dbReference>
<dbReference type="EnsemblBacteria" id="ABC23967">
    <property type="protein sequence ID" value="ABC23967"/>
    <property type="gene ID" value="Rru_A3172"/>
</dbReference>
<evidence type="ECO:0000256" key="5">
    <source>
        <dbReference type="ARBA" id="ARBA00023136"/>
    </source>
</evidence>
<dbReference type="Proteomes" id="UP000001929">
    <property type="component" value="Chromosome"/>
</dbReference>
<dbReference type="PhylomeDB" id="Q2RPH8"/>
<keyword evidence="2" id="KW-1003">Cell membrane</keyword>
<dbReference type="GO" id="GO:0015171">
    <property type="term" value="F:amino acid transmembrane transporter activity"/>
    <property type="evidence" value="ECO:0007669"/>
    <property type="project" value="TreeGrafter"/>
</dbReference>
<dbReference type="HOGENOM" id="CLU_079569_3_1_5"/>
<dbReference type="KEGG" id="rru:Rru_A3172"/>
<keyword evidence="4 6" id="KW-1133">Transmembrane helix</keyword>
<gene>
    <name evidence="7" type="ordered locus">Rru_A3172</name>
</gene>
<keyword evidence="5 6" id="KW-0472">Membrane</keyword>
<name>Q2RPH8_RHORT</name>
<comment type="subcellular location">
    <subcellularLocation>
        <location evidence="1">Cell membrane</location>
        <topology evidence="1">Multi-pass membrane protein</topology>
    </subcellularLocation>
</comment>
<organism evidence="7 8">
    <name type="scientific">Rhodospirillum rubrum (strain ATCC 11170 / ATH 1.1.1 / DSM 467 / LMG 4362 / NCIMB 8255 / S1)</name>
    <dbReference type="NCBI Taxonomy" id="269796"/>
    <lineage>
        <taxon>Bacteria</taxon>
        <taxon>Pseudomonadati</taxon>
        <taxon>Pseudomonadota</taxon>
        <taxon>Alphaproteobacteria</taxon>
        <taxon>Rhodospirillales</taxon>
        <taxon>Rhodospirillaceae</taxon>
        <taxon>Rhodospirillum</taxon>
    </lineage>
</organism>
<dbReference type="AlphaFoldDB" id="Q2RPH8"/>
<protein>
    <submittedName>
        <fullName evidence="7">Lysine exporter protein (LYSE/YGGA)</fullName>
    </submittedName>
</protein>
<evidence type="ECO:0000256" key="4">
    <source>
        <dbReference type="ARBA" id="ARBA00022989"/>
    </source>
</evidence>
<evidence type="ECO:0000313" key="7">
    <source>
        <dbReference type="EMBL" id="ABC23967.1"/>
    </source>
</evidence>
<dbReference type="eggNOG" id="COG1280">
    <property type="taxonomic scope" value="Bacteria"/>
</dbReference>
<dbReference type="GO" id="GO:0005886">
    <property type="term" value="C:plasma membrane"/>
    <property type="evidence" value="ECO:0007669"/>
    <property type="project" value="UniProtKB-SubCell"/>
</dbReference>
<sequence>MIVSPDTLWLFVPAALALNLTPGNDMLFCLGQGMRGGPAAGMAASLGVATGGVVHTLLAAFGLAALVAAHPGLFAVIRWVGVGYLLWLGLQTLRRPMAPPAFGQAPGGSAGVLRAWREGIVVNLLNPKVVVFVLAFLPQFVKPEAGPAVPQMLVLGGILSLGGTVVNGVVGALAGGIGRTLATSGRAREVFRWVSGLVFVGLAARLAFERR</sequence>
<feature type="transmembrane region" description="Helical" evidence="6">
    <location>
        <begin position="39"/>
        <end position="66"/>
    </location>
</feature>
<evidence type="ECO:0000256" key="2">
    <source>
        <dbReference type="ARBA" id="ARBA00022475"/>
    </source>
</evidence>
<feature type="transmembrane region" description="Helical" evidence="6">
    <location>
        <begin position="153"/>
        <end position="178"/>
    </location>
</feature>
<reference evidence="7 8" key="1">
    <citation type="journal article" date="2011" name="Stand. Genomic Sci.">
        <title>Complete genome sequence of Rhodospirillum rubrum type strain (S1).</title>
        <authorList>
            <person name="Munk A.C."/>
            <person name="Copeland A."/>
            <person name="Lucas S."/>
            <person name="Lapidus A."/>
            <person name="Del Rio T.G."/>
            <person name="Barry K."/>
            <person name="Detter J.C."/>
            <person name="Hammon N."/>
            <person name="Israni S."/>
            <person name="Pitluck S."/>
            <person name="Brettin T."/>
            <person name="Bruce D."/>
            <person name="Han C."/>
            <person name="Tapia R."/>
            <person name="Gilna P."/>
            <person name="Schmutz J."/>
            <person name="Larimer F."/>
            <person name="Land M."/>
            <person name="Kyrpides N.C."/>
            <person name="Mavromatis K."/>
            <person name="Richardson P."/>
            <person name="Rohde M."/>
            <person name="Goker M."/>
            <person name="Klenk H.P."/>
            <person name="Zhang Y."/>
            <person name="Roberts G.P."/>
            <person name="Reslewic S."/>
            <person name="Schwartz D.C."/>
        </authorList>
    </citation>
    <scope>NUCLEOTIDE SEQUENCE [LARGE SCALE GENOMIC DNA]</scope>
    <source>
        <strain evidence="8">ATCC 11170 / ATH 1.1.1 / DSM 467 / LMG 4362 / NCIMB 8255 / S1</strain>
    </source>
</reference>
<feature type="transmembrane region" description="Helical" evidence="6">
    <location>
        <begin position="190"/>
        <end position="208"/>
    </location>
</feature>
<feature type="transmembrane region" description="Helical" evidence="6">
    <location>
        <begin position="120"/>
        <end position="141"/>
    </location>
</feature>
<accession>Q2RPH8</accession>
<dbReference type="InterPro" id="IPR001123">
    <property type="entry name" value="LeuE-type"/>
</dbReference>
<dbReference type="PANTHER" id="PTHR30086">
    <property type="entry name" value="ARGININE EXPORTER PROTEIN ARGO"/>
    <property type="match status" value="1"/>
</dbReference>
<dbReference type="EMBL" id="CP000230">
    <property type="protein sequence ID" value="ABC23967.1"/>
    <property type="molecule type" value="Genomic_DNA"/>
</dbReference>
<dbReference type="STRING" id="269796.Rru_A3172"/>
<dbReference type="PANTHER" id="PTHR30086:SF20">
    <property type="entry name" value="ARGININE EXPORTER PROTEIN ARGO-RELATED"/>
    <property type="match status" value="1"/>
</dbReference>
<keyword evidence="3 6" id="KW-0812">Transmembrane</keyword>
<evidence type="ECO:0000256" key="1">
    <source>
        <dbReference type="ARBA" id="ARBA00004651"/>
    </source>
</evidence>
<dbReference type="PIRSF" id="PIRSF006324">
    <property type="entry name" value="LeuE"/>
    <property type="match status" value="1"/>
</dbReference>
<evidence type="ECO:0000256" key="6">
    <source>
        <dbReference type="SAM" id="Phobius"/>
    </source>
</evidence>
<proteinExistence type="predicted"/>
<dbReference type="PATRIC" id="fig|269796.9.peg.3285"/>
<evidence type="ECO:0000256" key="3">
    <source>
        <dbReference type="ARBA" id="ARBA00022692"/>
    </source>
</evidence>
<keyword evidence="8" id="KW-1185">Reference proteome</keyword>
<feature type="transmembrane region" description="Helical" evidence="6">
    <location>
        <begin position="73"/>
        <end position="90"/>
    </location>
</feature>
<dbReference type="Pfam" id="PF01810">
    <property type="entry name" value="LysE"/>
    <property type="match status" value="1"/>
</dbReference>
<evidence type="ECO:0000313" key="8">
    <source>
        <dbReference type="Proteomes" id="UP000001929"/>
    </source>
</evidence>